<comment type="caution">
    <text evidence="1">The sequence shown here is derived from an EMBL/GenBank/DDBJ whole genome shotgun (WGS) entry which is preliminary data.</text>
</comment>
<dbReference type="InterPro" id="IPR010719">
    <property type="entry name" value="MnmM_MeTrfase"/>
</dbReference>
<dbReference type="PANTHER" id="PTHR35276">
    <property type="entry name" value="S-ADENOSYL-L-METHIONINE-DEPENDENT METHYLTRANSFERASES SUPERFAMILY PROTEIN"/>
    <property type="match status" value="1"/>
</dbReference>
<evidence type="ECO:0000313" key="1">
    <source>
        <dbReference type="EMBL" id="EGF07196.1"/>
    </source>
</evidence>
<name>F2BG75_9NEIS</name>
<reference evidence="1 2" key="1">
    <citation type="submission" date="2011-02" db="EMBL/GenBank/DDBJ databases">
        <authorList>
            <person name="Muzny D."/>
            <person name="Qin X."/>
            <person name="Deng J."/>
            <person name="Jiang H."/>
            <person name="Liu Y."/>
            <person name="Qu J."/>
            <person name="Song X.-Z."/>
            <person name="Zhang L."/>
            <person name="Thornton R."/>
            <person name="Coyle M."/>
            <person name="Francisco L."/>
            <person name="Jackson L."/>
            <person name="Javaid M."/>
            <person name="Korchina V."/>
            <person name="Kovar C."/>
            <person name="Mata R."/>
            <person name="Mathew T."/>
            <person name="Ngo R."/>
            <person name="Nguyen L."/>
            <person name="Nguyen N."/>
            <person name="Okwuonu G."/>
            <person name="Ongeri F."/>
            <person name="Pham C."/>
            <person name="Simmons D."/>
            <person name="Wilczek-Boney K."/>
            <person name="Hale W."/>
            <person name="Jakkamsetti A."/>
            <person name="Pham P."/>
            <person name="Ruth R."/>
            <person name="San Lucas F."/>
            <person name="Warren J."/>
            <person name="Zhang J."/>
            <person name="Zhao Z."/>
            <person name="Zhou C."/>
            <person name="Zhu D."/>
            <person name="Lee S."/>
            <person name="Bess C."/>
            <person name="Blankenburg K."/>
            <person name="Forbes L."/>
            <person name="Fu Q."/>
            <person name="Gubbala S."/>
            <person name="Hirani K."/>
            <person name="Jayaseelan J.C."/>
            <person name="Lara F."/>
            <person name="Munidasa M."/>
            <person name="Palculict T."/>
            <person name="Patil S."/>
            <person name="Pu L.-L."/>
            <person name="Saada N."/>
            <person name="Tang L."/>
            <person name="Weissenberger G."/>
            <person name="Zhu Y."/>
            <person name="Hemphill L."/>
            <person name="Shang Y."/>
            <person name="Youmans B."/>
            <person name="Ayvaz T."/>
            <person name="Ross M."/>
            <person name="Santibanez J."/>
            <person name="Aqrawi P."/>
            <person name="Gross S."/>
            <person name="Joshi V."/>
            <person name="Fowler G."/>
            <person name="Nazareth L."/>
            <person name="Reid J."/>
            <person name="Worley K."/>
            <person name="Petrosino J."/>
            <person name="Highlander S."/>
            <person name="Gibbs R."/>
        </authorList>
    </citation>
    <scope>NUCLEOTIDE SEQUENCE [LARGE SCALE GENOMIC DNA]</scope>
    <source>
        <strain evidence="1 2">ATCC BAA-1200</strain>
    </source>
</reference>
<dbReference type="Gene3D" id="3.40.50.150">
    <property type="entry name" value="Vaccinia Virus protein VP39"/>
    <property type="match status" value="1"/>
</dbReference>
<dbReference type="SUPFAM" id="SSF53335">
    <property type="entry name" value="S-adenosyl-L-methionine-dependent methyltransferases"/>
    <property type="match status" value="1"/>
</dbReference>
<dbReference type="AlphaFoldDB" id="F2BG75"/>
<dbReference type="EMBL" id="AFAY01000053">
    <property type="protein sequence ID" value="EGF07196.1"/>
    <property type="molecule type" value="Genomic_DNA"/>
</dbReference>
<dbReference type="GO" id="GO:0032259">
    <property type="term" value="P:methylation"/>
    <property type="evidence" value="ECO:0007669"/>
    <property type="project" value="UniProtKB-KW"/>
</dbReference>
<dbReference type="Proteomes" id="UP000004105">
    <property type="component" value="Unassembled WGS sequence"/>
</dbReference>
<evidence type="ECO:0000313" key="2">
    <source>
        <dbReference type="Proteomes" id="UP000004105"/>
    </source>
</evidence>
<organism evidence="1 2">
    <name type="scientific">Neisseria bacilliformis ATCC BAA-1200</name>
    <dbReference type="NCBI Taxonomy" id="888742"/>
    <lineage>
        <taxon>Bacteria</taxon>
        <taxon>Pseudomonadati</taxon>
        <taxon>Pseudomonadota</taxon>
        <taxon>Betaproteobacteria</taxon>
        <taxon>Neisseriales</taxon>
        <taxon>Neisseriaceae</taxon>
        <taxon>Neisseria</taxon>
    </lineage>
</organism>
<sequence length="200" mass="20879">MPAAAMPLLPALAFARSLIEGRLKSGGRALDGTAGNGHDTLLLAWLAGEDGIVWAFDVQPQALANTKDRLKTAGADKQVRLICASHARLADYVAEPLDAAMFNFGYLPGGSKNLTTRADTSVAALEAAVSLLAGGGILTAVLYDGHAEGARESAAVQAWAAALPQERFAVLRYGFANQRNCPPLLLAVEKRAGNPTSNNK</sequence>
<dbReference type="STRING" id="267212.GCA_001063965_00912"/>
<dbReference type="InterPro" id="IPR029063">
    <property type="entry name" value="SAM-dependent_MTases_sf"/>
</dbReference>
<keyword evidence="1" id="KW-0808">Transferase</keyword>
<accession>F2BG75</accession>
<dbReference type="Pfam" id="PF06962">
    <property type="entry name" value="rRNA_methylase"/>
    <property type="match status" value="1"/>
</dbReference>
<protein>
    <submittedName>
        <fullName evidence="1">rRNA methyltransferase</fullName>
    </submittedName>
</protein>
<dbReference type="GO" id="GO:0008168">
    <property type="term" value="F:methyltransferase activity"/>
    <property type="evidence" value="ECO:0007669"/>
    <property type="project" value="UniProtKB-KW"/>
</dbReference>
<keyword evidence="1" id="KW-0489">Methyltransferase</keyword>
<gene>
    <name evidence="1" type="ORF">HMPREF9123_2732</name>
</gene>
<proteinExistence type="predicted"/>
<dbReference type="HOGENOM" id="CLU_079190_1_0_4"/>
<keyword evidence="2" id="KW-1185">Reference proteome</keyword>
<dbReference type="PANTHER" id="PTHR35276:SF1">
    <property type="entry name" value="TRNA (MNM(5)S(2)U34)-METHYLTRANSFERASE, CHLOROPLASTIC"/>
    <property type="match status" value="1"/>
</dbReference>